<keyword evidence="6 8" id="KW-0472">Membrane</keyword>
<dbReference type="Pfam" id="PF01130">
    <property type="entry name" value="CD36"/>
    <property type="match status" value="1"/>
</dbReference>
<dbReference type="PANTHER" id="PTHR11923">
    <property type="entry name" value="SCAVENGER RECEPTOR CLASS B TYPE-1 SR-B1"/>
    <property type="match status" value="1"/>
</dbReference>
<evidence type="ECO:0000313" key="9">
    <source>
        <dbReference type="EMBL" id="KAK9876974.1"/>
    </source>
</evidence>
<dbReference type="AlphaFoldDB" id="A0AAW1UCH8"/>
<gene>
    <name evidence="9" type="ORF">WA026_016004</name>
</gene>
<keyword evidence="7" id="KW-0325">Glycoprotein</keyword>
<evidence type="ECO:0000256" key="2">
    <source>
        <dbReference type="ARBA" id="ARBA00010532"/>
    </source>
</evidence>
<comment type="caution">
    <text evidence="9">The sequence shown here is derived from an EMBL/GenBank/DDBJ whole genome shotgun (WGS) entry which is preliminary data.</text>
</comment>
<evidence type="ECO:0000256" key="8">
    <source>
        <dbReference type="SAM" id="Phobius"/>
    </source>
</evidence>
<feature type="transmembrane region" description="Helical" evidence="8">
    <location>
        <begin position="264"/>
        <end position="284"/>
    </location>
</feature>
<proteinExistence type="inferred from homology"/>
<evidence type="ECO:0000256" key="6">
    <source>
        <dbReference type="ARBA" id="ARBA00023136"/>
    </source>
</evidence>
<dbReference type="EMBL" id="JARQZJ010000039">
    <property type="protein sequence ID" value="KAK9876974.1"/>
    <property type="molecule type" value="Genomic_DNA"/>
</dbReference>
<comment type="similarity">
    <text evidence="2">Belongs to the CD36 family.</text>
</comment>
<evidence type="ECO:0000256" key="7">
    <source>
        <dbReference type="ARBA" id="ARBA00023180"/>
    </source>
</evidence>
<dbReference type="InterPro" id="IPR002159">
    <property type="entry name" value="CD36_fam"/>
</dbReference>
<sequence length="320" mass="36696">MKELFFEGYEDPLLTTANYLPFLDNIPKMDKFAWFYKRNGSADYEGSFTMGTGLGNTTLGTIYKWNYKDRGSYPGHCGAITAPMDMFPQPKTDKLEAFNSDFCRKGILEFNETLTYDGLEAYKYIAGDSFLDSGTINPENNCLCSKKCQKFGVVDYSYCKFGIPIFLSYPHFLKADPTFRKHLEGLKSDHEKYESYVILNSRTGVILDMKLSIQLNLFLEPNPLIRKYSDVPEIMFPVLWLSVILKVSDPILSKLKLLNLIPVVLKTVSAILIFLGITILTMSFHQKLTENKRRTYNKYQKEILEELKPLGAKVNSERNC</sequence>
<accession>A0AAW1UCH8</accession>
<evidence type="ECO:0000256" key="1">
    <source>
        <dbReference type="ARBA" id="ARBA00004236"/>
    </source>
</evidence>
<dbReference type="GO" id="GO:0005886">
    <property type="term" value="C:plasma membrane"/>
    <property type="evidence" value="ECO:0007669"/>
    <property type="project" value="UniProtKB-SubCell"/>
</dbReference>
<keyword evidence="3" id="KW-1003">Cell membrane</keyword>
<keyword evidence="10" id="KW-1185">Reference proteome</keyword>
<dbReference type="PANTHER" id="PTHR11923:SF93">
    <property type="entry name" value="GH07959P-RELATED"/>
    <property type="match status" value="1"/>
</dbReference>
<organism evidence="9 10">
    <name type="scientific">Henosepilachna vigintioctopunctata</name>
    <dbReference type="NCBI Taxonomy" id="420089"/>
    <lineage>
        <taxon>Eukaryota</taxon>
        <taxon>Metazoa</taxon>
        <taxon>Ecdysozoa</taxon>
        <taxon>Arthropoda</taxon>
        <taxon>Hexapoda</taxon>
        <taxon>Insecta</taxon>
        <taxon>Pterygota</taxon>
        <taxon>Neoptera</taxon>
        <taxon>Endopterygota</taxon>
        <taxon>Coleoptera</taxon>
        <taxon>Polyphaga</taxon>
        <taxon>Cucujiformia</taxon>
        <taxon>Coccinelloidea</taxon>
        <taxon>Coccinellidae</taxon>
        <taxon>Epilachninae</taxon>
        <taxon>Epilachnini</taxon>
        <taxon>Henosepilachna</taxon>
    </lineage>
</organism>
<evidence type="ECO:0000313" key="10">
    <source>
        <dbReference type="Proteomes" id="UP001431783"/>
    </source>
</evidence>
<evidence type="ECO:0000256" key="5">
    <source>
        <dbReference type="ARBA" id="ARBA00022989"/>
    </source>
</evidence>
<dbReference type="GO" id="GO:0005737">
    <property type="term" value="C:cytoplasm"/>
    <property type="evidence" value="ECO:0007669"/>
    <property type="project" value="TreeGrafter"/>
</dbReference>
<name>A0AAW1UCH8_9CUCU</name>
<dbReference type="PRINTS" id="PR01609">
    <property type="entry name" value="CD36FAMILY"/>
</dbReference>
<keyword evidence="4 8" id="KW-0812">Transmembrane</keyword>
<reference evidence="9 10" key="1">
    <citation type="submission" date="2023-03" db="EMBL/GenBank/DDBJ databases">
        <title>Genome insight into feeding habits of ladybird beetles.</title>
        <authorList>
            <person name="Li H.-S."/>
            <person name="Huang Y.-H."/>
            <person name="Pang H."/>
        </authorList>
    </citation>
    <scope>NUCLEOTIDE SEQUENCE [LARGE SCALE GENOMIC DNA]</scope>
    <source>
        <strain evidence="9">SYSU_2023b</strain>
        <tissue evidence="9">Whole body</tissue>
    </source>
</reference>
<dbReference type="Proteomes" id="UP001431783">
    <property type="component" value="Unassembled WGS sequence"/>
</dbReference>
<evidence type="ECO:0000256" key="4">
    <source>
        <dbReference type="ARBA" id="ARBA00022692"/>
    </source>
</evidence>
<dbReference type="GO" id="GO:0005044">
    <property type="term" value="F:scavenger receptor activity"/>
    <property type="evidence" value="ECO:0007669"/>
    <property type="project" value="TreeGrafter"/>
</dbReference>
<keyword evidence="5 8" id="KW-1133">Transmembrane helix</keyword>
<comment type="subcellular location">
    <subcellularLocation>
        <location evidence="1">Cell membrane</location>
    </subcellularLocation>
</comment>
<evidence type="ECO:0000256" key="3">
    <source>
        <dbReference type="ARBA" id="ARBA00022475"/>
    </source>
</evidence>
<protein>
    <submittedName>
        <fullName evidence="9">Uncharacterized protein</fullName>
    </submittedName>
</protein>